<dbReference type="InterPro" id="IPR017972">
    <property type="entry name" value="Cyt_P450_CS"/>
</dbReference>
<dbReference type="InterPro" id="IPR002397">
    <property type="entry name" value="Cyt_P450_B"/>
</dbReference>
<dbReference type="Pfam" id="PF00067">
    <property type="entry name" value="p450"/>
    <property type="match status" value="1"/>
</dbReference>
<dbReference type="PRINTS" id="PR00385">
    <property type="entry name" value="P450"/>
</dbReference>
<evidence type="ECO:0000256" key="1">
    <source>
        <dbReference type="ARBA" id="ARBA00010617"/>
    </source>
</evidence>
<dbReference type="InterPro" id="IPR001128">
    <property type="entry name" value="Cyt_P450"/>
</dbReference>
<dbReference type="Proteomes" id="UP000757540">
    <property type="component" value="Unassembled WGS sequence"/>
</dbReference>
<dbReference type="CDD" id="cd11030">
    <property type="entry name" value="CYP105-like"/>
    <property type="match status" value="1"/>
</dbReference>
<organism evidence="4 5">
    <name type="scientific">Isoptericola halotolerans</name>
    <dbReference type="NCBI Taxonomy" id="300560"/>
    <lineage>
        <taxon>Bacteria</taxon>
        <taxon>Bacillati</taxon>
        <taxon>Actinomycetota</taxon>
        <taxon>Actinomycetes</taxon>
        <taxon>Micrococcales</taxon>
        <taxon>Promicromonosporaceae</taxon>
        <taxon>Isoptericola</taxon>
    </lineage>
</organism>
<keyword evidence="2" id="KW-0408">Iron</keyword>
<feature type="region of interest" description="Disordered" evidence="3">
    <location>
        <begin position="1"/>
        <end position="41"/>
    </location>
</feature>
<protein>
    <submittedName>
        <fullName evidence="4">Cytochrome P450</fullName>
    </submittedName>
</protein>
<evidence type="ECO:0000313" key="4">
    <source>
        <dbReference type="EMBL" id="NOV98678.1"/>
    </source>
</evidence>
<accession>A0ABX2A778</accession>
<comment type="similarity">
    <text evidence="1 2">Belongs to the cytochrome P450 family.</text>
</comment>
<dbReference type="InterPro" id="IPR036396">
    <property type="entry name" value="Cyt_P450_sf"/>
</dbReference>
<dbReference type="SUPFAM" id="SSF48264">
    <property type="entry name" value="Cytochrome P450"/>
    <property type="match status" value="1"/>
</dbReference>
<keyword evidence="5" id="KW-1185">Reference proteome</keyword>
<keyword evidence="2" id="KW-0560">Oxidoreductase</keyword>
<proteinExistence type="inferred from homology"/>
<dbReference type="PROSITE" id="PS00086">
    <property type="entry name" value="CYTOCHROME_P450"/>
    <property type="match status" value="1"/>
</dbReference>
<evidence type="ECO:0000256" key="3">
    <source>
        <dbReference type="SAM" id="MobiDB-lite"/>
    </source>
</evidence>
<evidence type="ECO:0000313" key="5">
    <source>
        <dbReference type="Proteomes" id="UP000757540"/>
    </source>
</evidence>
<gene>
    <name evidence="4" type="ORF">HDG69_003273</name>
</gene>
<keyword evidence="2" id="KW-0479">Metal-binding</keyword>
<keyword evidence="2" id="KW-0349">Heme</keyword>
<dbReference type="Gene3D" id="1.10.630.10">
    <property type="entry name" value="Cytochrome P450"/>
    <property type="match status" value="1"/>
</dbReference>
<dbReference type="PANTHER" id="PTHR46696:SF1">
    <property type="entry name" value="CYTOCHROME P450 YJIB-RELATED"/>
    <property type="match status" value="1"/>
</dbReference>
<dbReference type="EMBL" id="JABEZU010000004">
    <property type="protein sequence ID" value="NOV98678.1"/>
    <property type="molecule type" value="Genomic_DNA"/>
</dbReference>
<dbReference type="RefSeq" id="WP_171784878.1">
    <property type="nucleotide sequence ID" value="NZ_BAAAML010000003.1"/>
</dbReference>
<comment type="caution">
    <text evidence="4">The sequence shown here is derived from an EMBL/GenBank/DDBJ whole genome shotgun (WGS) entry which is preliminary data.</text>
</comment>
<name>A0ABX2A778_9MICO</name>
<keyword evidence="2" id="KW-0503">Monooxygenase</keyword>
<sequence length="414" mass="45047">MSESLTRPDAPTRGNRSGPQDRLAFPVPRSCPFSPPEDYARLREHDPAPHVEISGGRPARLLTRYEDVRRFLADRTTSADARDEALPALGLGEREAAAKSRPFLRTDPPDHTRQRRILQAQFTVRRVARMADGIRERADHLVEALRPRGRADVVSDYANVVSTSTVLGLMGLPDDDPDFFREITRISGGRQSTEAEVTAALGTLFGTLDEHISLRSQEPGEDLLSALVQNHLLTGEVTRHELLSTVGITIIAGRETTTSMIALSTWKLLQDPAARAVAEAGGEAMKPLVEELLRLLSVADSIPIRVAGTDHEIAGSADPVRQGEGVISLLAAANHDPAAFPDPDRLFPDRTPNHHLAFGFGIHQCIGQHLARLELQVALHSLFAGLPGLELAGDDVALNNDAATFGIEELPVRW</sequence>
<evidence type="ECO:0000256" key="2">
    <source>
        <dbReference type="RuleBase" id="RU000461"/>
    </source>
</evidence>
<reference evidence="4 5" key="1">
    <citation type="submission" date="2020-05" db="EMBL/GenBank/DDBJ databases">
        <title>Genomic Encyclopedia of Type Strains, Phase III (KMG-III): the genomes of soil and plant-associated and newly described type strains.</title>
        <authorList>
            <person name="Whitman W."/>
        </authorList>
    </citation>
    <scope>NUCLEOTIDE SEQUENCE [LARGE SCALE GENOMIC DNA]</scope>
    <source>
        <strain evidence="4 5">KCTC 19046</strain>
    </source>
</reference>
<dbReference type="PRINTS" id="PR00359">
    <property type="entry name" value="BP450"/>
</dbReference>
<dbReference type="PANTHER" id="PTHR46696">
    <property type="entry name" value="P450, PUTATIVE (EUROFUNG)-RELATED"/>
    <property type="match status" value="1"/>
</dbReference>